<name>A0ABQ0KEM4_MYCNV</name>
<evidence type="ECO:0000259" key="1">
    <source>
        <dbReference type="Pfam" id="PF22483"/>
    </source>
</evidence>
<proteinExistence type="predicted"/>
<reference evidence="2 3" key="1">
    <citation type="journal article" date="2016" name="Genome Announc.">
        <title>Draft Genome Sequences of Five Rapidly Growing Mycobacterium Species, M. thermoresistibile, M. fortuitum subsp. acetamidolyticum, M. canariasense, M. brisbanense, and M. novocastrense.</title>
        <authorList>
            <person name="Katahira K."/>
            <person name="Ogura Y."/>
            <person name="Gotoh Y."/>
            <person name="Hayashi T."/>
        </authorList>
    </citation>
    <scope>NUCLEOTIDE SEQUENCE [LARGE SCALE GENOMIC DNA]</scope>
    <source>
        <strain evidence="2 3">JCM18114</strain>
    </source>
</reference>
<evidence type="ECO:0000313" key="2">
    <source>
        <dbReference type="EMBL" id="GAT07976.1"/>
    </source>
</evidence>
<dbReference type="Pfam" id="PF22483">
    <property type="entry name" value="Mu-transpos_C_2"/>
    <property type="match status" value="1"/>
</dbReference>
<comment type="caution">
    <text evidence="2">The sequence shown here is derived from an EMBL/GenBank/DDBJ whole genome shotgun (WGS) entry which is preliminary data.</text>
</comment>
<sequence>MIALPLTSFELSTWSIGTVGVDAHLKAAKALYSVSWRLIGQRLHARTAGEVVQIFSGMRWWPR</sequence>
<dbReference type="Proteomes" id="UP000069773">
    <property type="component" value="Unassembled WGS sequence"/>
</dbReference>
<dbReference type="EMBL" id="BCTA01000018">
    <property type="protein sequence ID" value="GAT07976.1"/>
    <property type="molecule type" value="Genomic_DNA"/>
</dbReference>
<evidence type="ECO:0000313" key="3">
    <source>
        <dbReference type="Proteomes" id="UP000069773"/>
    </source>
</evidence>
<gene>
    <name evidence="2" type="ORF">RMCN_1109</name>
</gene>
<feature type="domain" description="Transposase for insertion sequence element IS21-like C-terminal" evidence="1">
    <location>
        <begin position="4"/>
        <end position="57"/>
    </location>
</feature>
<accession>A0ABQ0KEM4</accession>
<dbReference type="InterPro" id="IPR054353">
    <property type="entry name" value="IstA-like_C"/>
</dbReference>
<keyword evidence="3" id="KW-1185">Reference proteome</keyword>
<organism evidence="2 3">
    <name type="scientific">Mycolicibacterium novocastrense</name>
    <name type="common">Mycobacterium novocastrense</name>
    <dbReference type="NCBI Taxonomy" id="59813"/>
    <lineage>
        <taxon>Bacteria</taxon>
        <taxon>Bacillati</taxon>
        <taxon>Actinomycetota</taxon>
        <taxon>Actinomycetes</taxon>
        <taxon>Mycobacteriales</taxon>
        <taxon>Mycobacteriaceae</taxon>
        <taxon>Mycolicibacterium</taxon>
    </lineage>
</organism>
<protein>
    <submittedName>
        <fullName evidence="2">Transposase</fullName>
    </submittedName>
</protein>